<dbReference type="Pfam" id="PF15566">
    <property type="entry name" value="Imm32"/>
    <property type="match status" value="1"/>
</dbReference>
<reference evidence="1 2" key="1">
    <citation type="submission" date="2024-09" db="EMBL/GenBank/DDBJ databases">
        <authorList>
            <person name="Sun Q."/>
            <person name="Mori K."/>
        </authorList>
    </citation>
    <scope>NUCLEOTIDE SEQUENCE [LARGE SCALE GENOMIC DNA]</scope>
    <source>
        <strain evidence="1 2">KCTC 23076</strain>
    </source>
</reference>
<dbReference type="EMBL" id="JBHLTG010000032">
    <property type="protein sequence ID" value="MFC0682919.1"/>
    <property type="molecule type" value="Genomic_DNA"/>
</dbReference>
<evidence type="ECO:0000313" key="1">
    <source>
        <dbReference type="EMBL" id="MFC0682919.1"/>
    </source>
</evidence>
<name>A0ABV6S112_9GAMM</name>
<gene>
    <name evidence="1" type="ORF">ACFFGH_34255</name>
</gene>
<dbReference type="Proteomes" id="UP001589896">
    <property type="component" value="Unassembled WGS sequence"/>
</dbReference>
<keyword evidence="2" id="KW-1185">Reference proteome</keyword>
<proteinExistence type="predicted"/>
<dbReference type="InterPro" id="IPR029083">
    <property type="entry name" value="Imm32"/>
</dbReference>
<dbReference type="RefSeq" id="WP_386677410.1">
    <property type="nucleotide sequence ID" value="NZ_JBHLTG010000032.1"/>
</dbReference>
<sequence length="89" mass="9442">MREITDAVAIIEAKLSELGGFASSFVEVRDNGREIILGANEAGLLQLTLHLLTLAGSNADGSHVHLDEHSGADVAERALVLRRSHANEA</sequence>
<organism evidence="1 2">
    <name type="scientific">Lysobacter korlensis</name>
    <dbReference type="NCBI Taxonomy" id="553636"/>
    <lineage>
        <taxon>Bacteria</taxon>
        <taxon>Pseudomonadati</taxon>
        <taxon>Pseudomonadota</taxon>
        <taxon>Gammaproteobacteria</taxon>
        <taxon>Lysobacterales</taxon>
        <taxon>Lysobacteraceae</taxon>
        <taxon>Lysobacter</taxon>
    </lineage>
</organism>
<comment type="caution">
    <text evidence="1">The sequence shown here is derived from an EMBL/GenBank/DDBJ whole genome shotgun (WGS) entry which is preliminary data.</text>
</comment>
<evidence type="ECO:0000313" key="2">
    <source>
        <dbReference type="Proteomes" id="UP001589896"/>
    </source>
</evidence>
<accession>A0ABV6S112</accession>
<protein>
    <submittedName>
        <fullName evidence="1">Uncharacterized protein</fullName>
    </submittedName>
</protein>